<keyword evidence="7" id="KW-1185">Reference proteome</keyword>
<keyword evidence="4" id="KW-0175">Coiled coil</keyword>
<dbReference type="InterPro" id="IPR002110">
    <property type="entry name" value="Ankyrin_rpt"/>
</dbReference>
<feature type="repeat" description="ANK" evidence="3">
    <location>
        <begin position="530"/>
        <end position="562"/>
    </location>
</feature>
<dbReference type="PROSITE" id="PS50297">
    <property type="entry name" value="ANK_REP_REGION"/>
    <property type="match status" value="10"/>
</dbReference>
<feature type="repeat" description="ANK" evidence="3">
    <location>
        <begin position="497"/>
        <end position="529"/>
    </location>
</feature>
<feature type="region of interest" description="Disordered" evidence="5">
    <location>
        <begin position="623"/>
        <end position="656"/>
    </location>
</feature>
<dbReference type="PANTHER" id="PTHR24188">
    <property type="entry name" value="ANKYRIN REPEAT PROTEIN"/>
    <property type="match status" value="1"/>
</dbReference>
<feature type="repeat" description="ANK" evidence="3">
    <location>
        <begin position="314"/>
        <end position="346"/>
    </location>
</feature>
<feature type="repeat" description="ANK" evidence="3">
    <location>
        <begin position="363"/>
        <end position="395"/>
    </location>
</feature>
<dbReference type="PROSITE" id="PS50088">
    <property type="entry name" value="ANK_REPEAT"/>
    <property type="match status" value="10"/>
</dbReference>
<dbReference type="SMART" id="SM00248">
    <property type="entry name" value="ANK"/>
    <property type="match status" value="10"/>
</dbReference>
<evidence type="ECO:0000256" key="5">
    <source>
        <dbReference type="SAM" id="MobiDB-lite"/>
    </source>
</evidence>
<dbReference type="EMBL" id="LGRX02010521">
    <property type="protein sequence ID" value="KAK3270214.1"/>
    <property type="molecule type" value="Genomic_DNA"/>
</dbReference>
<dbReference type="AlphaFoldDB" id="A0AAE0L3A1"/>
<feature type="repeat" description="ANK" evidence="3">
    <location>
        <begin position="431"/>
        <end position="463"/>
    </location>
</feature>
<dbReference type="PRINTS" id="PR01415">
    <property type="entry name" value="ANKYRIN"/>
</dbReference>
<protein>
    <submittedName>
        <fullName evidence="6">Uncharacterized protein</fullName>
    </submittedName>
</protein>
<gene>
    <name evidence="6" type="ORF">CYMTET_21377</name>
</gene>
<proteinExistence type="predicted"/>
<evidence type="ECO:0000256" key="4">
    <source>
        <dbReference type="SAM" id="Coils"/>
    </source>
</evidence>
<dbReference type="Pfam" id="PF00023">
    <property type="entry name" value="Ank"/>
    <property type="match status" value="1"/>
</dbReference>
<sequence length="665" mass="73007">MQANPMHAWNPWMQYIDQNADISSPLLRPDDFDVDPSEGDKIGLYVQYQKRDTTSPSVALIIRSRDDLEPYRTDEFNTEHLMAFNKFMENCEAFCDQSTEQPLAKFALAFDVEAGTVPRESCVSALAYTTPLIEALEARIYFELVEIILGPSSRVRCRPDDFEQAAAYGLFYWDIASSISRELKVEQQQHEGLRKTTAFERMQRENAGVLVKTVQSELAAEKRRREQLQERLLSELAIERTLRKEAEELLAEVQSKLKKAVDNSEELTCSVARVTNNSEYQNNMLLHQAAEHGETVSVEHLLHGGADVNYQNEEGQRSLHIACLYGHHQIVQMLLEARADVEAVDAVSATPQFLPPPFLAAVSGAKPLLLAAKHGHAEVVRALLKGSADPDTKNFEEMKQSALHEAAKEGHVEVIRVLVAAKANIESVDTSGETPLHIAAKAGHPDAVKELISAILDIEARSEDDSTALHLASLHGHREVVEALIKAGAHIESNNMAEYTPLKLAALNGHTAVAEALLAAGADSESTNVAGYTALHIAAVHGRTGVADVLIRADANVEAKNIMHWTPLHLAAEKGHLNLAETLLCAEADFQAKNIDGKTPLHLAADNGHVGLVERLMMARASVPSPRDPVISPESPRSPTTPTSPPKGRMSDRLSSKFISLFNRT</sequence>
<feature type="repeat" description="ANK" evidence="3">
    <location>
        <begin position="281"/>
        <end position="313"/>
    </location>
</feature>
<feature type="repeat" description="ANK" evidence="3">
    <location>
        <begin position="596"/>
        <end position="628"/>
    </location>
</feature>
<evidence type="ECO:0000256" key="3">
    <source>
        <dbReference type="PROSITE-ProRule" id="PRU00023"/>
    </source>
</evidence>
<feature type="coiled-coil region" evidence="4">
    <location>
        <begin position="211"/>
        <end position="270"/>
    </location>
</feature>
<dbReference type="Pfam" id="PF12796">
    <property type="entry name" value="Ank_2"/>
    <property type="match status" value="4"/>
</dbReference>
<name>A0AAE0L3A1_9CHLO</name>
<feature type="compositionally biased region" description="Low complexity" evidence="5">
    <location>
        <begin position="632"/>
        <end position="641"/>
    </location>
</feature>
<comment type="caution">
    <text evidence="6">The sequence shown here is derived from an EMBL/GenBank/DDBJ whole genome shotgun (WGS) entry which is preliminary data.</text>
</comment>
<reference evidence="6 7" key="1">
    <citation type="journal article" date="2015" name="Genome Biol. Evol.">
        <title>Comparative Genomics of a Bacterivorous Green Alga Reveals Evolutionary Causalities and Consequences of Phago-Mixotrophic Mode of Nutrition.</title>
        <authorList>
            <person name="Burns J.A."/>
            <person name="Paasch A."/>
            <person name="Narechania A."/>
            <person name="Kim E."/>
        </authorList>
    </citation>
    <scope>NUCLEOTIDE SEQUENCE [LARGE SCALE GENOMIC DNA]</scope>
    <source>
        <strain evidence="6 7">PLY_AMNH</strain>
    </source>
</reference>
<dbReference type="InterPro" id="IPR036770">
    <property type="entry name" value="Ankyrin_rpt-contain_sf"/>
</dbReference>
<organism evidence="6 7">
    <name type="scientific">Cymbomonas tetramitiformis</name>
    <dbReference type="NCBI Taxonomy" id="36881"/>
    <lineage>
        <taxon>Eukaryota</taxon>
        <taxon>Viridiplantae</taxon>
        <taxon>Chlorophyta</taxon>
        <taxon>Pyramimonadophyceae</taxon>
        <taxon>Pyramimonadales</taxon>
        <taxon>Pyramimonadaceae</taxon>
        <taxon>Cymbomonas</taxon>
    </lineage>
</organism>
<keyword evidence="1" id="KW-0677">Repeat</keyword>
<evidence type="ECO:0000256" key="2">
    <source>
        <dbReference type="ARBA" id="ARBA00023043"/>
    </source>
</evidence>
<dbReference type="SUPFAM" id="SSF48403">
    <property type="entry name" value="Ankyrin repeat"/>
    <property type="match status" value="1"/>
</dbReference>
<dbReference type="Proteomes" id="UP001190700">
    <property type="component" value="Unassembled WGS sequence"/>
</dbReference>
<feature type="repeat" description="ANK" evidence="3">
    <location>
        <begin position="398"/>
        <end position="430"/>
    </location>
</feature>
<evidence type="ECO:0000256" key="1">
    <source>
        <dbReference type="ARBA" id="ARBA00022737"/>
    </source>
</evidence>
<feature type="repeat" description="ANK" evidence="3">
    <location>
        <begin position="464"/>
        <end position="496"/>
    </location>
</feature>
<dbReference type="Gene3D" id="1.25.40.20">
    <property type="entry name" value="Ankyrin repeat-containing domain"/>
    <property type="match status" value="5"/>
</dbReference>
<keyword evidence="2 3" id="KW-0040">ANK repeat</keyword>
<dbReference type="PANTHER" id="PTHR24188:SF29">
    <property type="entry name" value="GH09064P"/>
    <property type="match status" value="1"/>
</dbReference>
<evidence type="ECO:0000313" key="6">
    <source>
        <dbReference type="EMBL" id="KAK3270214.1"/>
    </source>
</evidence>
<accession>A0AAE0L3A1</accession>
<feature type="repeat" description="ANK" evidence="3">
    <location>
        <begin position="563"/>
        <end position="595"/>
    </location>
</feature>
<evidence type="ECO:0000313" key="7">
    <source>
        <dbReference type="Proteomes" id="UP001190700"/>
    </source>
</evidence>